<dbReference type="RefSeq" id="WP_109673938.1">
    <property type="nucleotide sequence ID" value="NZ_QGDT01000003.1"/>
</dbReference>
<dbReference type="InterPro" id="IPR016160">
    <property type="entry name" value="Ald_DH_CS_CYS"/>
</dbReference>
<keyword evidence="3" id="KW-0520">NAD</keyword>
<dbReference type="FunFam" id="3.40.309.10:FF:000003">
    <property type="entry name" value="Aldehyde dehydrogenase"/>
    <property type="match status" value="1"/>
</dbReference>
<dbReference type="PANTHER" id="PTHR43570:SF20">
    <property type="entry name" value="ALDEHYDE DEHYDROGENASE ALDX-RELATED"/>
    <property type="match status" value="1"/>
</dbReference>
<dbReference type="InterPro" id="IPR012394">
    <property type="entry name" value="Aldehyde_DH_NAD(P)"/>
</dbReference>
<dbReference type="OrthoDB" id="9762913at2"/>
<evidence type="ECO:0000256" key="1">
    <source>
        <dbReference type="ARBA" id="ARBA00009986"/>
    </source>
</evidence>
<comment type="similarity">
    <text evidence="1 4 7">Belongs to the aldehyde dehydrogenase family.</text>
</comment>
<dbReference type="EMBL" id="QGDT01000003">
    <property type="protein sequence ID" value="PWJ59036.1"/>
    <property type="molecule type" value="Genomic_DNA"/>
</dbReference>
<dbReference type="InterPro" id="IPR016163">
    <property type="entry name" value="Ald_DH_C"/>
</dbReference>
<gene>
    <name evidence="9" type="ORF">CLV98_103409</name>
</gene>
<evidence type="ECO:0000256" key="4">
    <source>
        <dbReference type="PIRNR" id="PIRNR036492"/>
    </source>
</evidence>
<dbReference type="GO" id="GO:0005737">
    <property type="term" value="C:cytoplasm"/>
    <property type="evidence" value="ECO:0007669"/>
    <property type="project" value="TreeGrafter"/>
</dbReference>
<evidence type="ECO:0000256" key="2">
    <source>
        <dbReference type="ARBA" id="ARBA00023002"/>
    </source>
</evidence>
<accession>A0A316ANA9</accession>
<dbReference type="PIRSF" id="PIRSF036492">
    <property type="entry name" value="ALDH"/>
    <property type="match status" value="1"/>
</dbReference>
<keyword evidence="10" id="KW-1185">Reference proteome</keyword>
<evidence type="ECO:0000313" key="9">
    <source>
        <dbReference type="EMBL" id="PWJ59036.1"/>
    </source>
</evidence>
<dbReference type="SUPFAM" id="SSF53720">
    <property type="entry name" value="ALDH-like"/>
    <property type="match status" value="1"/>
</dbReference>
<dbReference type="PROSITE" id="PS00687">
    <property type="entry name" value="ALDEHYDE_DEHYDR_GLU"/>
    <property type="match status" value="1"/>
</dbReference>
<dbReference type="PROSITE" id="PS00070">
    <property type="entry name" value="ALDEHYDE_DEHYDR_CYS"/>
    <property type="match status" value="1"/>
</dbReference>
<sequence>MNDIAIQRLHVIQHAHKYSVGRTSYHERRGKLLKLREYLLAHVDEACLATDQDLGKPRSETIIGEILVLINEIQYAVKHLKVWMGPHRQPTGLVALGTSSHIQYEAKGQVLIMSPWNYPINLALKPLISAIAAGCVAIIKPSELTPASSSFVGKLVADLFEEQEVAVVTGDVSVSEKLLELPFDHIFFTGSTQVGKIVMKAASAHLSSVTLELGGKSPSIVDASCDLPTTARLICWGKFFNAGQTCIAPDYIIVHESIHRAFLKEMEKAIHHMYPNSTFTSEPREFSRIVNRKHFDRLTGYIADARAKGGQVTVGGSWDEKQLSISPTLIDQAKDTMLLMQEEIFGPILPVLTYRNEEEVLAMIRAKDKPLALYIHAKNREFIDTMLKGTSSGNALVNELLMQFSSPNTPFGGVNQSGIGKANGFFGFKEFSNAKGVMKRRYGSLSFLYPPISPRLSRLLEKAIRWL</sequence>
<evidence type="ECO:0000256" key="5">
    <source>
        <dbReference type="PIRSR" id="PIRSR036492-1"/>
    </source>
</evidence>
<dbReference type="GO" id="GO:0004029">
    <property type="term" value="F:aldehyde dehydrogenase (NAD+) activity"/>
    <property type="evidence" value="ECO:0007669"/>
    <property type="project" value="TreeGrafter"/>
</dbReference>
<dbReference type="Gene3D" id="3.40.309.10">
    <property type="entry name" value="Aldehyde Dehydrogenase, Chain A, domain 2"/>
    <property type="match status" value="1"/>
</dbReference>
<dbReference type="InterPro" id="IPR016162">
    <property type="entry name" value="Ald_DH_N"/>
</dbReference>
<reference evidence="9 10" key="1">
    <citation type="submission" date="2018-03" db="EMBL/GenBank/DDBJ databases">
        <title>Genomic Encyclopedia of Archaeal and Bacterial Type Strains, Phase II (KMG-II): from individual species to whole genera.</title>
        <authorList>
            <person name="Goeker M."/>
        </authorList>
    </citation>
    <scope>NUCLEOTIDE SEQUENCE [LARGE SCALE GENOMIC DNA]</scope>
    <source>
        <strain evidence="9 10">DSM 100346</strain>
    </source>
</reference>
<dbReference type="InterPro" id="IPR016161">
    <property type="entry name" value="Ald_DH/histidinol_DH"/>
</dbReference>
<evidence type="ECO:0000256" key="7">
    <source>
        <dbReference type="RuleBase" id="RU003345"/>
    </source>
</evidence>
<feature type="active site" evidence="5">
    <location>
        <position position="246"/>
    </location>
</feature>
<comment type="caution">
    <text evidence="9">The sequence shown here is derived from an EMBL/GenBank/DDBJ whole genome shotgun (WGS) entry which is preliminary data.</text>
</comment>
<dbReference type="PANTHER" id="PTHR43570">
    <property type="entry name" value="ALDEHYDE DEHYDROGENASE"/>
    <property type="match status" value="1"/>
</dbReference>
<keyword evidence="2 4" id="KW-0560">Oxidoreductase</keyword>
<organism evidence="9 10">
    <name type="scientific">Dyadobacter jejuensis</name>
    <dbReference type="NCBI Taxonomy" id="1082580"/>
    <lineage>
        <taxon>Bacteria</taxon>
        <taxon>Pseudomonadati</taxon>
        <taxon>Bacteroidota</taxon>
        <taxon>Cytophagia</taxon>
        <taxon>Cytophagales</taxon>
        <taxon>Spirosomataceae</taxon>
        <taxon>Dyadobacter</taxon>
    </lineage>
</organism>
<dbReference type="Pfam" id="PF00171">
    <property type="entry name" value="Aldedh"/>
    <property type="match status" value="1"/>
</dbReference>
<dbReference type="InterPro" id="IPR029510">
    <property type="entry name" value="Ald_DH_CS_GLU"/>
</dbReference>
<name>A0A316ANA9_9BACT</name>
<evidence type="ECO:0000256" key="3">
    <source>
        <dbReference type="ARBA" id="ARBA00023027"/>
    </source>
</evidence>
<evidence type="ECO:0000313" key="10">
    <source>
        <dbReference type="Proteomes" id="UP000245880"/>
    </source>
</evidence>
<evidence type="ECO:0000256" key="6">
    <source>
        <dbReference type="PROSITE-ProRule" id="PRU10007"/>
    </source>
</evidence>
<feature type="domain" description="Aldehyde dehydrogenase" evidence="8">
    <location>
        <begin position="19"/>
        <end position="436"/>
    </location>
</feature>
<feature type="active site" evidence="5 6">
    <location>
        <position position="212"/>
    </location>
</feature>
<proteinExistence type="inferred from homology"/>
<dbReference type="GO" id="GO:0006081">
    <property type="term" value="P:aldehyde metabolic process"/>
    <property type="evidence" value="ECO:0007669"/>
    <property type="project" value="InterPro"/>
</dbReference>
<protein>
    <recommendedName>
        <fullName evidence="4">Aldehyde dehydrogenase</fullName>
    </recommendedName>
</protein>
<evidence type="ECO:0000259" key="8">
    <source>
        <dbReference type="Pfam" id="PF00171"/>
    </source>
</evidence>
<dbReference type="AlphaFoldDB" id="A0A316ANA9"/>
<dbReference type="Proteomes" id="UP000245880">
    <property type="component" value="Unassembled WGS sequence"/>
</dbReference>
<dbReference type="InterPro" id="IPR015590">
    <property type="entry name" value="Aldehyde_DH_dom"/>
</dbReference>
<dbReference type="Gene3D" id="3.40.605.10">
    <property type="entry name" value="Aldehyde Dehydrogenase, Chain A, domain 1"/>
    <property type="match status" value="1"/>
</dbReference>